<sequence>MAGLSLESGLGDVNADVGSRDLQVFHWGHEVRRPSSASLGDADAQMLGIEGGIGMNTRLDRWDARLDGKFSSWFPLDDRNDEILNWSFSRSSSQTIKDVSMRKAPTSTIVDPKSISSLGSLISAECRISFAASLRPRILNLNKPVHVSVGGILKNVCRTWKDHPEMIRKSNLAAHEVTAEENEFQGKSRSEDRMGGGGRREENVTDKTALSEPMDQGPVASPETILCQASRLVGYSWPNFDDG</sequence>
<evidence type="ECO:0000256" key="1">
    <source>
        <dbReference type="SAM" id="MobiDB-lite"/>
    </source>
</evidence>
<organism evidence="2 3">
    <name type="scientific">Armillaria solidipes</name>
    <dbReference type="NCBI Taxonomy" id="1076256"/>
    <lineage>
        <taxon>Eukaryota</taxon>
        <taxon>Fungi</taxon>
        <taxon>Dikarya</taxon>
        <taxon>Basidiomycota</taxon>
        <taxon>Agaricomycotina</taxon>
        <taxon>Agaricomycetes</taxon>
        <taxon>Agaricomycetidae</taxon>
        <taxon>Agaricales</taxon>
        <taxon>Marasmiineae</taxon>
        <taxon>Physalacriaceae</taxon>
        <taxon>Armillaria</taxon>
    </lineage>
</organism>
<dbReference type="Proteomes" id="UP000218334">
    <property type="component" value="Unassembled WGS sequence"/>
</dbReference>
<evidence type="ECO:0000313" key="3">
    <source>
        <dbReference type="Proteomes" id="UP000218334"/>
    </source>
</evidence>
<proteinExistence type="predicted"/>
<name>A0A2H3AID2_9AGAR</name>
<dbReference type="EMBL" id="KZ293530">
    <property type="protein sequence ID" value="PBK58651.1"/>
    <property type="molecule type" value="Genomic_DNA"/>
</dbReference>
<evidence type="ECO:0000313" key="2">
    <source>
        <dbReference type="EMBL" id="PBK58651.1"/>
    </source>
</evidence>
<accession>A0A2H3AID2</accession>
<keyword evidence="3" id="KW-1185">Reference proteome</keyword>
<feature type="compositionally biased region" description="Basic and acidic residues" evidence="1">
    <location>
        <begin position="184"/>
        <end position="205"/>
    </location>
</feature>
<reference evidence="3" key="1">
    <citation type="journal article" date="2017" name="Nat. Ecol. Evol.">
        <title>Genome expansion and lineage-specific genetic innovations in the forest pathogenic fungi Armillaria.</title>
        <authorList>
            <person name="Sipos G."/>
            <person name="Prasanna A.N."/>
            <person name="Walter M.C."/>
            <person name="O'Connor E."/>
            <person name="Balint B."/>
            <person name="Krizsan K."/>
            <person name="Kiss B."/>
            <person name="Hess J."/>
            <person name="Varga T."/>
            <person name="Slot J."/>
            <person name="Riley R."/>
            <person name="Boka B."/>
            <person name="Rigling D."/>
            <person name="Barry K."/>
            <person name="Lee J."/>
            <person name="Mihaltcheva S."/>
            <person name="LaButti K."/>
            <person name="Lipzen A."/>
            <person name="Waldron R."/>
            <person name="Moloney N.M."/>
            <person name="Sperisen C."/>
            <person name="Kredics L."/>
            <person name="Vagvoelgyi C."/>
            <person name="Patrignani A."/>
            <person name="Fitzpatrick D."/>
            <person name="Nagy I."/>
            <person name="Doyle S."/>
            <person name="Anderson J.B."/>
            <person name="Grigoriev I.V."/>
            <person name="Gueldener U."/>
            <person name="Muensterkoetter M."/>
            <person name="Nagy L.G."/>
        </authorList>
    </citation>
    <scope>NUCLEOTIDE SEQUENCE [LARGE SCALE GENOMIC DNA]</scope>
    <source>
        <strain evidence="3">28-4</strain>
    </source>
</reference>
<feature type="region of interest" description="Disordered" evidence="1">
    <location>
        <begin position="177"/>
        <end position="220"/>
    </location>
</feature>
<gene>
    <name evidence="2" type="ORF">ARMSODRAFT_1010054</name>
</gene>
<dbReference type="AlphaFoldDB" id="A0A2H3AID2"/>
<protein>
    <submittedName>
        <fullName evidence="2">Uncharacterized protein</fullName>
    </submittedName>
</protein>